<feature type="non-terminal residue" evidence="1">
    <location>
        <position position="1"/>
    </location>
</feature>
<sequence>RWLADRLGERWPEHRPTEAVGRDPLAAMCPAGPYLYVDPDALLALYQETERPSEQVEQVAWVLDTYPRTDR</sequence>
<dbReference type="EMBL" id="WSZK01000011">
    <property type="protein sequence ID" value="MWG33866.1"/>
    <property type="molecule type" value="Genomic_DNA"/>
</dbReference>
<gene>
    <name evidence="1" type="ORF">GQS65_05045</name>
</gene>
<keyword evidence="2" id="KW-1185">Reference proteome</keyword>
<accession>A0A6B0GG05</accession>
<dbReference type="RefSeq" id="WP_158203586.1">
    <property type="nucleotide sequence ID" value="NZ_WSZK01000011.1"/>
</dbReference>
<dbReference type="Proteomes" id="UP000451471">
    <property type="component" value="Unassembled WGS sequence"/>
</dbReference>
<evidence type="ECO:0000313" key="1">
    <source>
        <dbReference type="EMBL" id="MWG33866.1"/>
    </source>
</evidence>
<proteinExistence type="predicted"/>
<name>A0A6B0GG05_9EURY</name>
<organism evidence="1 2">
    <name type="scientific">Halomarina oriensis</name>
    <dbReference type="NCBI Taxonomy" id="671145"/>
    <lineage>
        <taxon>Archaea</taxon>
        <taxon>Methanobacteriati</taxon>
        <taxon>Methanobacteriota</taxon>
        <taxon>Stenosarchaea group</taxon>
        <taxon>Halobacteria</taxon>
        <taxon>Halobacteriales</taxon>
        <taxon>Natronomonadaceae</taxon>
        <taxon>Halomarina</taxon>
    </lineage>
</organism>
<dbReference type="AlphaFoldDB" id="A0A6B0GG05"/>
<reference evidence="1 2" key="1">
    <citation type="submission" date="2019-12" db="EMBL/GenBank/DDBJ databases">
        <title>Halocatena pleomorpha gen. nov. sp. nov., an extremely halophilic archaeon of family Halobacteriaceae isolated from saltpan soil.</title>
        <authorList>
            <person name="Pal Y."/>
            <person name="Verma A."/>
            <person name="Krishnamurthi S."/>
            <person name="Kumar P."/>
        </authorList>
    </citation>
    <scope>NUCLEOTIDE SEQUENCE [LARGE SCALE GENOMIC DNA]</scope>
    <source>
        <strain evidence="1 2">JCM 16495</strain>
    </source>
</reference>
<protein>
    <submittedName>
        <fullName evidence="1">Uncharacterized protein</fullName>
    </submittedName>
</protein>
<comment type="caution">
    <text evidence="1">The sequence shown here is derived from an EMBL/GenBank/DDBJ whole genome shotgun (WGS) entry which is preliminary data.</text>
</comment>
<evidence type="ECO:0000313" key="2">
    <source>
        <dbReference type="Proteomes" id="UP000451471"/>
    </source>
</evidence>